<accession>A0ABR2IZY4</accession>
<protein>
    <submittedName>
        <fullName evidence="1">Uncharacterized protein</fullName>
    </submittedName>
</protein>
<evidence type="ECO:0000313" key="2">
    <source>
        <dbReference type="Proteomes" id="UP001470230"/>
    </source>
</evidence>
<dbReference type="EMBL" id="JAPFFF010000014">
    <property type="protein sequence ID" value="KAK8870809.1"/>
    <property type="molecule type" value="Genomic_DNA"/>
</dbReference>
<name>A0ABR2IZY4_9EUKA</name>
<comment type="caution">
    <text evidence="1">The sequence shown here is derived from an EMBL/GenBank/DDBJ whole genome shotgun (WGS) entry which is preliminary data.</text>
</comment>
<reference evidence="1 2" key="1">
    <citation type="submission" date="2024-04" db="EMBL/GenBank/DDBJ databases">
        <title>Tritrichomonas musculus Genome.</title>
        <authorList>
            <person name="Alves-Ferreira E."/>
            <person name="Grigg M."/>
            <person name="Lorenzi H."/>
            <person name="Galac M."/>
        </authorList>
    </citation>
    <scope>NUCLEOTIDE SEQUENCE [LARGE SCALE GENOMIC DNA]</scope>
    <source>
        <strain evidence="1 2">EAF2021</strain>
    </source>
</reference>
<organism evidence="1 2">
    <name type="scientific">Tritrichomonas musculus</name>
    <dbReference type="NCBI Taxonomy" id="1915356"/>
    <lineage>
        <taxon>Eukaryota</taxon>
        <taxon>Metamonada</taxon>
        <taxon>Parabasalia</taxon>
        <taxon>Tritrichomonadida</taxon>
        <taxon>Tritrichomonadidae</taxon>
        <taxon>Tritrichomonas</taxon>
    </lineage>
</organism>
<evidence type="ECO:0000313" key="1">
    <source>
        <dbReference type="EMBL" id="KAK8870809.1"/>
    </source>
</evidence>
<dbReference type="Proteomes" id="UP001470230">
    <property type="component" value="Unassembled WGS sequence"/>
</dbReference>
<gene>
    <name evidence="1" type="ORF">M9Y10_008700</name>
</gene>
<keyword evidence="2" id="KW-1185">Reference proteome</keyword>
<sequence length="189" mass="21640">MFVDGHRIGIKDTTVSTTVPNANMARLMYYLNCVNSLVDFGIPQKYRDYQNYSKNTFDDGNSILIYAHLLSPEIFVIKNIMIPVKNLDKDNKFFEITDSHIAIAAAREFIIGGKKVHTMKIMAFKIEWLERNYSGPMQFFAKRMNAIINGTVESMRPRAKPLPPPQYIQRPQTARIVIKEDDSSACLIC</sequence>
<proteinExistence type="predicted"/>